<dbReference type="AlphaFoldDB" id="A0A653CAC8"/>
<dbReference type="SMART" id="SM00703">
    <property type="entry name" value="NRF"/>
    <property type="match status" value="1"/>
</dbReference>
<dbReference type="Pfam" id="PF20146">
    <property type="entry name" value="NRF"/>
    <property type="match status" value="1"/>
</dbReference>
<evidence type="ECO:0000313" key="3">
    <source>
        <dbReference type="EMBL" id="VEN44865.1"/>
    </source>
</evidence>
<dbReference type="PANTHER" id="PTHR11161">
    <property type="entry name" value="O-ACYLTRANSFERASE"/>
    <property type="match status" value="1"/>
</dbReference>
<feature type="transmembrane region" description="Helical" evidence="1">
    <location>
        <begin position="628"/>
        <end position="647"/>
    </location>
</feature>
<dbReference type="Proteomes" id="UP000410492">
    <property type="component" value="Unassembled WGS sequence"/>
</dbReference>
<gene>
    <name evidence="3" type="ORF">CALMAC_LOCUS7517</name>
</gene>
<evidence type="ECO:0000259" key="2">
    <source>
        <dbReference type="SMART" id="SM00703"/>
    </source>
</evidence>
<dbReference type="OrthoDB" id="4794873at2759"/>
<feature type="transmembrane region" description="Helical" evidence="1">
    <location>
        <begin position="600"/>
        <end position="616"/>
    </location>
</feature>
<dbReference type="InterPro" id="IPR006621">
    <property type="entry name" value="Nose-resist-to-fluoxetine_N"/>
</dbReference>
<reference evidence="3 4" key="1">
    <citation type="submission" date="2019-01" db="EMBL/GenBank/DDBJ databases">
        <authorList>
            <person name="Sayadi A."/>
        </authorList>
    </citation>
    <scope>NUCLEOTIDE SEQUENCE [LARGE SCALE GENOMIC DNA]</scope>
</reference>
<accession>A0A653CAC8</accession>
<feature type="transmembrane region" description="Helical" evidence="1">
    <location>
        <begin position="741"/>
        <end position="759"/>
    </location>
</feature>
<feature type="domain" description="Nose resistant-to-fluoxetine protein N-terminal" evidence="2">
    <location>
        <begin position="153"/>
        <end position="294"/>
    </location>
</feature>
<sequence>NAVPATVLRLIGTRTSGTALVPLFFFDVLTQSARKSKMYRLLLGILLSAGTANPDCSYNACRRSVLDHGDFNGSQSLKPVPVVKLREDNVTVKNRHVLYGFDYSGNYRGTACLNDIDKCMEEDNTYHKTGKKLSNMLLTSFPPFQLSDVEGVSKECRLQSRQFIEDLKKFKFWALKMYDGGAKFPSGILHGNINQLGDFDMCVDAYSKERNIHGQYCLTNIEIEIPKSTYMSGLYQLMMAYDHIKTRIEDSGHRVPRFSSIMWAVCIPSVCTHEEVEKGLSKAIQKITEGTDLKLKHKVYPENCHAKDKWETPTSTYVALFLLAGFISWLIFATLYHHWSFNPQNEWIMAFSLKKNFDSLFTIKKNPNEIEILHGIRWLNALALIAAHKNMAMLFEPYANRTSMVDEVATAISIVGRNASLYTEPFVLISGILTAKSLLGKLDKSKKINIWEEYVSRLFRIVPSLAFLIFFCTFLMPWMSSGPMWNQVVTHHSHICKKNWWRNLLFIHNYFGFSNMCLTHTHHLGIDTQLFFLSPFLVYVLWKWPKQGMIGLTAIGVASTVYRFYLTYVMQLSNFIHMSASTPQLFATADYSYTQPSHRLQVYVMGLFVGYILRYSEKLHLSHTALKIGNALAVASFCLSFFGFYNMALKDYVYNPMDAAMFGAIAPILFCFAYSWLIITSELIGKGPLARFFSWKIWKWWTKISYGVYLTQFPIYFYNVGRVRSSSTFTFFGTQYNIKEMIWIVFLSMLLTVMVEMPFQNVRDIIMKKKPTKQENKEIKHGKES</sequence>
<keyword evidence="1" id="KW-0472">Membrane</keyword>
<feature type="transmembrane region" description="Helical" evidence="1">
    <location>
        <begin position="659"/>
        <end position="679"/>
    </location>
</feature>
<dbReference type="GO" id="GO:0016747">
    <property type="term" value="F:acyltransferase activity, transferring groups other than amino-acyl groups"/>
    <property type="evidence" value="ECO:0007669"/>
    <property type="project" value="InterPro"/>
</dbReference>
<proteinExistence type="predicted"/>
<keyword evidence="4" id="KW-1185">Reference proteome</keyword>
<keyword evidence="1" id="KW-0812">Transmembrane</keyword>
<name>A0A653CAC8_CALMS</name>
<dbReference type="InterPro" id="IPR052728">
    <property type="entry name" value="O2_lipid_transport_reg"/>
</dbReference>
<keyword evidence="1" id="KW-1133">Transmembrane helix</keyword>
<evidence type="ECO:0000313" key="4">
    <source>
        <dbReference type="Proteomes" id="UP000410492"/>
    </source>
</evidence>
<feature type="transmembrane region" description="Helical" evidence="1">
    <location>
        <begin position="700"/>
        <end position="721"/>
    </location>
</feature>
<dbReference type="InterPro" id="IPR002656">
    <property type="entry name" value="Acyl_transf_3_dom"/>
</dbReference>
<dbReference type="EMBL" id="CAACVG010007328">
    <property type="protein sequence ID" value="VEN44865.1"/>
    <property type="molecule type" value="Genomic_DNA"/>
</dbReference>
<evidence type="ECO:0000256" key="1">
    <source>
        <dbReference type="SAM" id="Phobius"/>
    </source>
</evidence>
<protein>
    <recommendedName>
        <fullName evidence="2">Nose resistant-to-fluoxetine protein N-terminal domain-containing protein</fullName>
    </recommendedName>
</protein>
<organism evidence="3 4">
    <name type="scientific">Callosobruchus maculatus</name>
    <name type="common">Southern cowpea weevil</name>
    <name type="synonym">Pulse bruchid</name>
    <dbReference type="NCBI Taxonomy" id="64391"/>
    <lineage>
        <taxon>Eukaryota</taxon>
        <taxon>Metazoa</taxon>
        <taxon>Ecdysozoa</taxon>
        <taxon>Arthropoda</taxon>
        <taxon>Hexapoda</taxon>
        <taxon>Insecta</taxon>
        <taxon>Pterygota</taxon>
        <taxon>Neoptera</taxon>
        <taxon>Endopterygota</taxon>
        <taxon>Coleoptera</taxon>
        <taxon>Polyphaga</taxon>
        <taxon>Cucujiformia</taxon>
        <taxon>Chrysomeloidea</taxon>
        <taxon>Chrysomelidae</taxon>
        <taxon>Bruchinae</taxon>
        <taxon>Bruchini</taxon>
        <taxon>Callosobruchus</taxon>
    </lineage>
</organism>
<feature type="transmembrane region" description="Helical" evidence="1">
    <location>
        <begin position="549"/>
        <end position="568"/>
    </location>
</feature>
<dbReference type="Pfam" id="PF01757">
    <property type="entry name" value="Acyl_transf_3"/>
    <property type="match status" value="1"/>
</dbReference>
<dbReference type="PANTHER" id="PTHR11161:SF4">
    <property type="entry name" value="DROP DEAD"/>
    <property type="match status" value="1"/>
</dbReference>
<feature type="non-terminal residue" evidence="3">
    <location>
        <position position="1"/>
    </location>
</feature>
<feature type="transmembrane region" description="Helical" evidence="1">
    <location>
        <begin position="317"/>
        <end position="339"/>
    </location>
</feature>
<feature type="transmembrane region" description="Helical" evidence="1">
    <location>
        <begin position="458"/>
        <end position="479"/>
    </location>
</feature>
<feature type="transmembrane region" description="Helical" evidence="1">
    <location>
        <begin position="524"/>
        <end position="542"/>
    </location>
</feature>